<dbReference type="GO" id="GO:0000930">
    <property type="term" value="C:gamma-tubulin complex"/>
    <property type="evidence" value="ECO:0007669"/>
    <property type="project" value="InterPro"/>
</dbReference>
<keyword evidence="5 8" id="KW-0547">Nucleotide-binding</keyword>
<protein>
    <recommendedName>
        <fullName evidence="8">Tubulin gamma chain</fullName>
    </recommendedName>
</protein>
<keyword evidence="7" id="KW-0206">Cytoskeleton</keyword>
<dbReference type="InterPro" id="IPR018316">
    <property type="entry name" value="Tubulin/FtsZ_2-layer-sand-dom"/>
</dbReference>
<keyword evidence="6 8" id="KW-0342">GTP-binding</keyword>
<comment type="similarity">
    <text evidence="2 8">Belongs to the tubulin family.</text>
</comment>
<name>A0A1B6F5R7_9HEMI</name>
<keyword evidence="4 8" id="KW-0493">Microtubule</keyword>
<dbReference type="AlphaFoldDB" id="A0A1B6F5R7"/>
<dbReference type="PROSITE" id="PS00227">
    <property type="entry name" value="TUBULIN"/>
    <property type="match status" value="1"/>
</dbReference>
<dbReference type="GO" id="GO:0005874">
    <property type="term" value="C:microtubule"/>
    <property type="evidence" value="ECO:0007669"/>
    <property type="project" value="UniProtKB-KW"/>
</dbReference>
<dbReference type="InterPro" id="IPR036525">
    <property type="entry name" value="Tubulin/FtsZ_GTPase_sf"/>
</dbReference>
<dbReference type="PRINTS" id="PR01164">
    <property type="entry name" value="GAMMATUBULIN"/>
</dbReference>
<dbReference type="EMBL" id="GECZ01024221">
    <property type="protein sequence ID" value="JAS45548.1"/>
    <property type="molecule type" value="Transcribed_RNA"/>
</dbReference>
<dbReference type="SUPFAM" id="SSF55307">
    <property type="entry name" value="Tubulin C-terminal domain-like"/>
    <property type="match status" value="1"/>
</dbReference>
<organism evidence="10">
    <name type="scientific">Cuerna arida</name>
    <dbReference type="NCBI Taxonomy" id="1464854"/>
    <lineage>
        <taxon>Eukaryota</taxon>
        <taxon>Metazoa</taxon>
        <taxon>Ecdysozoa</taxon>
        <taxon>Arthropoda</taxon>
        <taxon>Hexapoda</taxon>
        <taxon>Insecta</taxon>
        <taxon>Pterygota</taxon>
        <taxon>Neoptera</taxon>
        <taxon>Paraneoptera</taxon>
        <taxon>Hemiptera</taxon>
        <taxon>Auchenorrhyncha</taxon>
        <taxon>Membracoidea</taxon>
        <taxon>Cicadellidae</taxon>
        <taxon>Cicadellinae</taxon>
        <taxon>Proconiini</taxon>
        <taxon>Cuerna</taxon>
    </lineage>
</organism>
<dbReference type="SMART" id="SM00864">
    <property type="entry name" value="Tubulin"/>
    <property type="match status" value="1"/>
</dbReference>
<evidence type="ECO:0000256" key="7">
    <source>
        <dbReference type="ARBA" id="ARBA00023212"/>
    </source>
</evidence>
<dbReference type="Gene3D" id="3.40.50.1440">
    <property type="entry name" value="Tubulin/FtsZ, GTPase domain"/>
    <property type="match status" value="1"/>
</dbReference>
<feature type="domain" description="Tubulin/FtsZ GTPase" evidence="9">
    <location>
        <begin position="49"/>
        <end position="261"/>
    </location>
</feature>
<dbReference type="InterPro" id="IPR023123">
    <property type="entry name" value="Tubulin_C"/>
</dbReference>
<evidence type="ECO:0000256" key="5">
    <source>
        <dbReference type="ARBA" id="ARBA00022741"/>
    </source>
</evidence>
<comment type="subcellular location">
    <subcellularLocation>
        <location evidence="1">Cytoplasm</location>
        <location evidence="1">Cytoskeleton</location>
        <location evidence="1">Microtubule organizing center</location>
    </subcellularLocation>
</comment>
<dbReference type="GO" id="GO:0005525">
    <property type="term" value="F:GTP binding"/>
    <property type="evidence" value="ECO:0007669"/>
    <property type="project" value="UniProtKB-UniRule"/>
</dbReference>
<dbReference type="InterPro" id="IPR008280">
    <property type="entry name" value="Tub_FtsZ_C"/>
</dbReference>
<dbReference type="PANTHER" id="PTHR11588">
    <property type="entry name" value="TUBULIN"/>
    <property type="match status" value="1"/>
</dbReference>
<dbReference type="GO" id="GO:0031122">
    <property type="term" value="P:cytoplasmic microtubule organization"/>
    <property type="evidence" value="ECO:0007669"/>
    <property type="project" value="InterPro"/>
</dbReference>
<proteinExistence type="inferred from homology"/>
<dbReference type="InterPro" id="IPR000217">
    <property type="entry name" value="Tubulin"/>
</dbReference>
<evidence type="ECO:0000313" key="10">
    <source>
        <dbReference type="EMBL" id="JAS45548.1"/>
    </source>
</evidence>
<comment type="function">
    <text evidence="8">Tubulin is the major constituent of microtubules, protein filaments consisting of alpha- and beta-tubulin heterodimers. Gamma-tubulin is a key component of the gamma-tubulin ring complex (gTuRC) which mediates microtubule nucleation. The gTuRC regulates the minus-end nucleation of alpha-beta tubulin heterodimers that grow into microtubule protafilaments, a critical step in centrosome duplication and spindle formation.</text>
</comment>
<dbReference type="GO" id="GO:0007020">
    <property type="term" value="P:microtubule nucleation"/>
    <property type="evidence" value="ECO:0007669"/>
    <property type="project" value="InterPro"/>
</dbReference>
<dbReference type="InterPro" id="IPR002454">
    <property type="entry name" value="Gamma_tubulin"/>
</dbReference>
<dbReference type="InterPro" id="IPR003008">
    <property type="entry name" value="Tubulin_FtsZ_GTPase"/>
</dbReference>
<reference evidence="10" key="1">
    <citation type="submission" date="2015-11" db="EMBL/GenBank/DDBJ databases">
        <title>De novo transcriptome assembly of four potential Pierce s Disease insect vectors from Arizona vineyards.</title>
        <authorList>
            <person name="Tassone E.E."/>
        </authorList>
    </citation>
    <scope>NUCLEOTIDE SEQUENCE</scope>
</reference>
<dbReference type="Pfam" id="PF00091">
    <property type="entry name" value="Tubulin"/>
    <property type="match status" value="1"/>
</dbReference>
<dbReference type="InterPro" id="IPR037103">
    <property type="entry name" value="Tubulin/FtsZ-like_C"/>
</dbReference>
<dbReference type="Gene3D" id="1.10.287.600">
    <property type="entry name" value="Helix hairpin bin"/>
    <property type="match status" value="1"/>
</dbReference>
<evidence type="ECO:0000256" key="6">
    <source>
        <dbReference type="ARBA" id="ARBA00023134"/>
    </source>
</evidence>
<dbReference type="Pfam" id="PF03953">
    <property type="entry name" value="Tubulin_C"/>
    <property type="match status" value="1"/>
</dbReference>
<accession>A0A1B6F5R7</accession>
<evidence type="ECO:0000256" key="8">
    <source>
        <dbReference type="RuleBase" id="RU000352"/>
    </source>
</evidence>
<keyword evidence="3" id="KW-0963">Cytoplasm</keyword>
<evidence type="ECO:0000256" key="4">
    <source>
        <dbReference type="ARBA" id="ARBA00022701"/>
    </source>
</evidence>
<evidence type="ECO:0000256" key="2">
    <source>
        <dbReference type="ARBA" id="ARBA00009636"/>
    </source>
</evidence>
<dbReference type="InterPro" id="IPR017975">
    <property type="entry name" value="Tubulin_CS"/>
</dbReference>
<dbReference type="SUPFAM" id="SSF52490">
    <property type="entry name" value="Tubulin nucleotide-binding domain-like"/>
    <property type="match status" value="1"/>
</dbReference>
<evidence type="ECO:0000256" key="1">
    <source>
        <dbReference type="ARBA" id="ARBA00004267"/>
    </source>
</evidence>
<dbReference type="Gene3D" id="3.30.1330.20">
    <property type="entry name" value="Tubulin/FtsZ, C-terminal domain"/>
    <property type="match status" value="1"/>
</dbReference>
<gene>
    <name evidence="10" type="ORF">g.25257</name>
</gene>
<sequence length="473" mass="53565">MVHEILSFQIGQCGNAIGLQFWQNMGQEHGLNAAGELCKKDLLHAVDNKDSFFHQYESGRYVPRCIMLDLEPRVIQSIKNSDYSQLFEQRNMFVGEDGGGAGNNWSSGYMSAIKHADSLMDLIRRETEAMDLMEGSLITHGISGGTGSGMGSFILELLTDYFPKKTTQTYSVFPTSVNQVKRSEEGVLEGQYGDIVIEPYNSLLTLLRLTSYVDSVVILDNLALHNLTSAALFLPHPSFANINKIVSDVMTASIAPIRYPTTMFNCLSDIVLSLTPVPQLHFLMTGYTPLRSFDSQAQMKQIMKTSVESVMKRLGKMRNMMVSIFHPLHSRHGYISVFNVIQSNNLRESVWGVRQTVEQFRHRARYLPWAEPIYQTAHCPWSPYQMQRHRISGLTMTNHSSIVSFFKSTLSQFGKLYSRMAYVNQMQNISGFLELREELEECKLSCENLISEYEAALGKEYPKPVSEEYIGIC</sequence>
<dbReference type="PRINTS" id="PR01161">
    <property type="entry name" value="TUBULIN"/>
</dbReference>
<evidence type="ECO:0000259" key="9">
    <source>
        <dbReference type="SMART" id="SM00864"/>
    </source>
</evidence>
<evidence type="ECO:0000256" key="3">
    <source>
        <dbReference type="ARBA" id="ARBA00022490"/>
    </source>
</evidence>